<evidence type="ECO:0000259" key="3">
    <source>
        <dbReference type="PROSITE" id="PS50011"/>
    </source>
</evidence>
<dbReference type="Gramene" id="rna-AYBTSS11_LOCUS28">
    <property type="protein sequence ID" value="CAJ1779265.1"/>
    <property type="gene ID" value="gene-AYBTSS11_LOCUS28"/>
</dbReference>
<dbReference type="SUPFAM" id="SSF56112">
    <property type="entry name" value="Protein kinase-like (PK-like)"/>
    <property type="match status" value="1"/>
</dbReference>
<reference evidence="4" key="1">
    <citation type="submission" date="2023-10" db="EMBL/GenBank/DDBJ databases">
        <authorList>
            <person name="Domelevo Entfellner J.-B."/>
        </authorList>
    </citation>
    <scope>NUCLEOTIDE SEQUENCE</scope>
</reference>
<dbReference type="InterPro" id="IPR000719">
    <property type="entry name" value="Prot_kinase_dom"/>
</dbReference>
<evidence type="ECO:0000313" key="5">
    <source>
        <dbReference type="Proteomes" id="UP001189624"/>
    </source>
</evidence>
<name>A0AA86S8C0_9FABA</name>
<dbReference type="Gene3D" id="1.10.510.10">
    <property type="entry name" value="Transferase(Phosphotransferase) domain 1"/>
    <property type="match status" value="1"/>
</dbReference>
<keyword evidence="5" id="KW-1185">Reference proteome</keyword>
<feature type="region of interest" description="Disordered" evidence="2">
    <location>
        <begin position="184"/>
        <end position="205"/>
    </location>
</feature>
<evidence type="ECO:0000313" key="4">
    <source>
        <dbReference type="EMBL" id="CAJ1779265.1"/>
    </source>
</evidence>
<sequence>MMLKITKRFRFSNFDKYRKGNGKKFSKAFKDMVASCLDQDPSKRPTADKLLKHPFFKNCKGTDFLVRNVLQGLPSVEKRYKDNKVNEHADEGEHDDDDDEEDPAMLVKERRISGWNFNQDGLELDPVFPNDDAVAKEVAFGREAAGGGGVKKEKMLATLNVLKGSLEQEPLEVKFPVKTIQGEEESDHQVAAAADHGEEHKEISRLRVALGK</sequence>
<proteinExistence type="inferred from homology"/>
<feature type="compositionally biased region" description="Basic and acidic residues" evidence="2">
    <location>
        <begin position="81"/>
        <end position="91"/>
    </location>
</feature>
<organism evidence="4 5">
    <name type="scientific">Sphenostylis stenocarpa</name>
    <dbReference type="NCBI Taxonomy" id="92480"/>
    <lineage>
        <taxon>Eukaryota</taxon>
        <taxon>Viridiplantae</taxon>
        <taxon>Streptophyta</taxon>
        <taxon>Embryophyta</taxon>
        <taxon>Tracheophyta</taxon>
        <taxon>Spermatophyta</taxon>
        <taxon>Magnoliopsida</taxon>
        <taxon>eudicotyledons</taxon>
        <taxon>Gunneridae</taxon>
        <taxon>Pentapetalae</taxon>
        <taxon>rosids</taxon>
        <taxon>fabids</taxon>
        <taxon>Fabales</taxon>
        <taxon>Fabaceae</taxon>
        <taxon>Papilionoideae</taxon>
        <taxon>50 kb inversion clade</taxon>
        <taxon>NPAAA clade</taxon>
        <taxon>indigoferoid/millettioid clade</taxon>
        <taxon>Phaseoleae</taxon>
        <taxon>Sphenostylis</taxon>
    </lineage>
</organism>
<accession>A0AA86S8C0</accession>
<evidence type="ECO:0000256" key="2">
    <source>
        <dbReference type="SAM" id="MobiDB-lite"/>
    </source>
</evidence>
<feature type="domain" description="Protein kinase" evidence="3">
    <location>
        <begin position="1"/>
        <end position="56"/>
    </location>
</feature>
<dbReference type="PANTHER" id="PTHR48014">
    <property type="entry name" value="SERINE/THREONINE-PROTEIN KINASE FRAY2"/>
    <property type="match status" value="1"/>
</dbReference>
<dbReference type="Proteomes" id="UP001189624">
    <property type="component" value="Chromosome 1"/>
</dbReference>
<gene>
    <name evidence="4" type="ORF">AYBTSS11_LOCUS28</name>
</gene>
<dbReference type="InterPro" id="IPR047173">
    <property type="entry name" value="STRAD_A/B-like"/>
</dbReference>
<dbReference type="PROSITE" id="PS50011">
    <property type="entry name" value="PROTEIN_KINASE_DOM"/>
    <property type="match status" value="1"/>
</dbReference>
<protein>
    <recommendedName>
        <fullName evidence="3">Protein kinase domain-containing protein</fullName>
    </recommendedName>
</protein>
<dbReference type="GO" id="GO:0004672">
    <property type="term" value="F:protein kinase activity"/>
    <property type="evidence" value="ECO:0007669"/>
    <property type="project" value="InterPro"/>
</dbReference>
<feature type="compositionally biased region" description="Acidic residues" evidence="2">
    <location>
        <begin position="92"/>
        <end position="102"/>
    </location>
</feature>
<dbReference type="GO" id="GO:1902456">
    <property type="term" value="P:regulation of stomatal opening"/>
    <property type="evidence" value="ECO:0007669"/>
    <property type="project" value="TreeGrafter"/>
</dbReference>
<dbReference type="EMBL" id="OY731398">
    <property type="protein sequence ID" value="CAJ1779265.1"/>
    <property type="molecule type" value="Genomic_DNA"/>
</dbReference>
<dbReference type="AlphaFoldDB" id="A0AA86S8C0"/>
<dbReference type="InterPro" id="IPR011009">
    <property type="entry name" value="Kinase-like_dom_sf"/>
</dbReference>
<feature type="compositionally biased region" description="Basic and acidic residues" evidence="2">
    <location>
        <begin position="195"/>
        <end position="205"/>
    </location>
</feature>
<feature type="region of interest" description="Disordered" evidence="2">
    <location>
        <begin position="81"/>
        <end position="102"/>
    </location>
</feature>
<dbReference type="PANTHER" id="PTHR48014:SF7">
    <property type="entry name" value="SERINE_THREONINE-PROTEIN KINASE BLUS1"/>
    <property type="match status" value="1"/>
</dbReference>
<evidence type="ECO:0000256" key="1">
    <source>
        <dbReference type="ARBA" id="ARBA00008874"/>
    </source>
</evidence>
<dbReference type="GO" id="GO:0005524">
    <property type="term" value="F:ATP binding"/>
    <property type="evidence" value="ECO:0007669"/>
    <property type="project" value="InterPro"/>
</dbReference>
<dbReference type="GO" id="GO:0043539">
    <property type="term" value="F:protein serine/threonine kinase activator activity"/>
    <property type="evidence" value="ECO:0007669"/>
    <property type="project" value="InterPro"/>
</dbReference>
<comment type="similarity">
    <text evidence="1">Belongs to the protein kinase superfamily. STE Ser/Thr protein kinase family. STE20 subfamily.</text>
</comment>